<dbReference type="Pfam" id="PF13426">
    <property type="entry name" value="PAS_9"/>
    <property type="match status" value="2"/>
</dbReference>
<proteinExistence type="predicted"/>
<dbReference type="InterPro" id="IPR036097">
    <property type="entry name" value="HisK_dim/P_sf"/>
</dbReference>
<gene>
    <name evidence="11" type="ORF">PEPS_06700</name>
</gene>
<dbReference type="Pfam" id="PF08448">
    <property type="entry name" value="PAS_4"/>
    <property type="match status" value="1"/>
</dbReference>
<dbReference type="Pfam" id="PF02518">
    <property type="entry name" value="HATPase_c"/>
    <property type="match status" value="1"/>
</dbReference>
<dbReference type="PANTHER" id="PTHR45339:SF1">
    <property type="entry name" value="HYBRID SIGNAL TRANSDUCTION HISTIDINE KINASE J"/>
    <property type="match status" value="1"/>
</dbReference>
<dbReference type="Gene3D" id="1.10.287.130">
    <property type="match status" value="1"/>
</dbReference>
<dbReference type="PANTHER" id="PTHR45339">
    <property type="entry name" value="HYBRID SIGNAL TRANSDUCTION HISTIDINE KINASE J"/>
    <property type="match status" value="1"/>
</dbReference>
<dbReference type="PROSITE" id="PS50109">
    <property type="entry name" value="HIS_KIN"/>
    <property type="match status" value="1"/>
</dbReference>
<dbReference type="SMART" id="SM00091">
    <property type="entry name" value="PAS"/>
    <property type="match status" value="2"/>
</dbReference>
<keyword evidence="4" id="KW-0902">Two-component regulatory system</keyword>
<dbReference type="EC" id="2.7.13.3" evidence="2"/>
<feature type="domain" description="PAC" evidence="10">
    <location>
        <begin position="526"/>
        <end position="578"/>
    </location>
</feature>
<dbReference type="EMBL" id="AP025292">
    <property type="protein sequence ID" value="BDC98389.1"/>
    <property type="molecule type" value="Genomic_DNA"/>
</dbReference>
<keyword evidence="6" id="KW-0472">Membrane</keyword>
<feature type="transmembrane region" description="Helical" evidence="6">
    <location>
        <begin position="143"/>
        <end position="165"/>
    </location>
</feature>
<keyword evidence="12" id="KW-1185">Reference proteome</keyword>
<dbReference type="InterPro" id="IPR001789">
    <property type="entry name" value="Sig_transdc_resp-reg_receiver"/>
</dbReference>
<evidence type="ECO:0000256" key="2">
    <source>
        <dbReference type="ARBA" id="ARBA00012438"/>
    </source>
</evidence>
<evidence type="ECO:0000259" key="8">
    <source>
        <dbReference type="PROSITE" id="PS50110"/>
    </source>
</evidence>
<dbReference type="CDD" id="cd16922">
    <property type="entry name" value="HATPase_EvgS-ArcB-TorS-like"/>
    <property type="match status" value="1"/>
</dbReference>
<feature type="domain" description="Histidine kinase" evidence="7">
    <location>
        <begin position="721"/>
        <end position="942"/>
    </location>
</feature>
<dbReference type="PROSITE" id="PS50113">
    <property type="entry name" value="PAC"/>
    <property type="match status" value="3"/>
</dbReference>
<protein>
    <recommendedName>
        <fullName evidence="2">histidine kinase</fullName>
        <ecNumber evidence="2">2.7.13.3</ecNumber>
    </recommendedName>
</protein>
<dbReference type="CDD" id="cd17546">
    <property type="entry name" value="REC_hyHK_CKI1_RcsC-like"/>
    <property type="match status" value="1"/>
</dbReference>
<evidence type="ECO:0000259" key="10">
    <source>
        <dbReference type="PROSITE" id="PS50113"/>
    </source>
</evidence>
<feature type="transmembrane region" description="Helical" evidence="6">
    <location>
        <begin position="12"/>
        <end position="30"/>
    </location>
</feature>
<evidence type="ECO:0000313" key="12">
    <source>
        <dbReference type="Proteomes" id="UP001354989"/>
    </source>
</evidence>
<dbReference type="SUPFAM" id="SSF55874">
    <property type="entry name" value="ATPase domain of HSP90 chaperone/DNA topoisomerase II/histidine kinase"/>
    <property type="match status" value="1"/>
</dbReference>
<dbReference type="InterPro" id="IPR003661">
    <property type="entry name" value="HisK_dim/P_dom"/>
</dbReference>
<evidence type="ECO:0000256" key="4">
    <source>
        <dbReference type="ARBA" id="ARBA00023012"/>
    </source>
</evidence>
<feature type="domain" description="PAS" evidence="9">
    <location>
        <begin position="211"/>
        <end position="281"/>
    </location>
</feature>
<dbReference type="Pfam" id="PF00072">
    <property type="entry name" value="Response_reg"/>
    <property type="match status" value="1"/>
</dbReference>
<dbReference type="RefSeq" id="WP_338397649.1">
    <property type="nucleotide sequence ID" value="NZ_AP025292.1"/>
</dbReference>
<dbReference type="InterPro" id="IPR004358">
    <property type="entry name" value="Sig_transdc_His_kin-like_C"/>
</dbReference>
<evidence type="ECO:0000259" key="9">
    <source>
        <dbReference type="PROSITE" id="PS50112"/>
    </source>
</evidence>
<dbReference type="Gene3D" id="3.30.565.10">
    <property type="entry name" value="Histidine kinase-like ATPase, C-terminal domain"/>
    <property type="match status" value="1"/>
</dbReference>
<evidence type="ECO:0000256" key="1">
    <source>
        <dbReference type="ARBA" id="ARBA00000085"/>
    </source>
</evidence>
<dbReference type="InterPro" id="IPR003594">
    <property type="entry name" value="HATPase_dom"/>
</dbReference>
<keyword evidence="3 5" id="KW-0597">Phosphoprotein</keyword>
<accession>A0ABM7VBS9</accession>
<dbReference type="InterPro" id="IPR011006">
    <property type="entry name" value="CheY-like_superfamily"/>
</dbReference>
<organism evidence="11 12">
    <name type="scientific">Persicobacter psychrovividus</name>
    <dbReference type="NCBI Taxonomy" id="387638"/>
    <lineage>
        <taxon>Bacteria</taxon>
        <taxon>Pseudomonadati</taxon>
        <taxon>Bacteroidota</taxon>
        <taxon>Cytophagia</taxon>
        <taxon>Cytophagales</taxon>
        <taxon>Persicobacteraceae</taxon>
        <taxon>Persicobacter</taxon>
    </lineage>
</organism>
<dbReference type="InterPro" id="IPR000014">
    <property type="entry name" value="PAS"/>
</dbReference>
<name>A0ABM7VBS9_9BACT</name>
<dbReference type="CDD" id="cd00130">
    <property type="entry name" value="PAS"/>
    <property type="match status" value="1"/>
</dbReference>
<dbReference type="PROSITE" id="PS50110">
    <property type="entry name" value="RESPONSE_REGULATORY"/>
    <property type="match status" value="1"/>
</dbReference>
<dbReference type="Gene3D" id="3.40.50.2300">
    <property type="match status" value="1"/>
</dbReference>
<dbReference type="SMART" id="SM00388">
    <property type="entry name" value="HisKA"/>
    <property type="match status" value="1"/>
</dbReference>
<evidence type="ECO:0000256" key="3">
    <source>
        <dbReference type="ARBA" id="ARBA00022553"/>
    </source>
</evidence>
<dbReference type="PROSITE" id="PS50112">
    <property type="entry name" value="PAS"/>
    <property type="match status" value="1"/>
</dbReference>
<sequence>MPNRLKRLNIILAYFLFILLVGAQLVLFFYSRKQHQQDLLIEVVDQQLKRIQSIHLNASPLRWKDIEAGYRQVMQQSEGIAFSGEWQMIINAIENDIQTLNELKANGSQSEAKALIKISRIENHLLDLRDFLSLRFKLQNQQLIQLTIGLIFCIFFLLIVGYIFVTRPLIAKVKSKSKTLEDNNKQILARDMELEEAMAVLSKTKDSLMLQEHRFRSISENITEIIVLLSASGVVDYISPSCSDQLGYAPEDIVRGTVTSIIASKYHPPFEEALQRVMAGENEQVTLECICRNEELIWMEAKLKCIKLDENAVFLMTLRNVEAEKQMETLLNGTQAIAGIGGFDVDIAKQQVRCTAQVYHILKVSQGGLRSLQEWLQMFSIATVEDFLSMLQINDHCFDKELQLSLGSGEQVWIKIVGEISETDGQVSALRGTIQNVQAQKDTEERLKKQDLAVEQVMKSSPNLIVVMDIKKYKITYENRSFWNEMAYGTEQPEMERWRKLLSRADLELLQYEVNNVASSGTDSKVSIEIQVNKGSGAIHWYQVVICPFSVEKEKVKEVLLTLNDIQHKKKAEEHLRKNMVSLKAFVGDAPAAIAMLDNELRFVAVSDRFKEDYRTKKLQLIGESYHSIFPETSQLIDFLLTRGLKGVYEEEEEMQVFRCDGKEEWAKWEMRPWFTDDYEIGGVLIFSQFVTEEKQRKEELIEARLKAEEASKTKAQFLSTMSHEIRTPMNAVVGLSHILLEENPREDQLDYLSKLKFSGESLLGLINDILDFSKIESGKLDIEKVPFHLKKDIEGVTDMLQFKAIEKRIGLKLSVDDNVPEAVIGDPVRIRQILVNLINNAIKFTAVGSVEVKVKALKVTEETCKIRFQVVDTGIGIPEDKLDTIFQSFSQVSTDTTRKFGGTGLGLTITKRLCELQGGDVKVSSQEQVGSVFMVDIPYQIPSNMDLSMEKQAAAQDVPDVAKLKGLRVLLVEDNAINQFVATKFMSKYGIVTEVAEHGGEAVEMVQQHRYDVILMDLEMPVMDGFEATKAIKSLDQPYFKELPIIAMTASALTEIQKKVFEWGMVDFIAKPFEPAMFYRTLLKHGRPQESDKENKLIGTKES</sequence>
<feature type="modified residue" description="4-aspartylphosphate" evidence="5">
    <location>
        <position position="1018"/>
    </location>
</feature>
<dbReference type="SMART" id="SM00387">
    <property type="entry name" value="HATPase_c"/>
    <property type="match status" value="1"/>
</dbReference>
<feature type="domain" description="PAC" evidence="10">
    <location>
        <begin position="398"/>
        <end position="449"/>
    </location>
</feature>
<comment type="catalytic activity">
    <reaction evidence="1">
        <text>ATP + protein L-histidine = ADP + protein N-phospho-L-histidine.</text>
        <dbReference type="EC" id="2.7.13.3"/>
    </reaction>
</comment>
<dbReference type="InterPro" id="IPR035965">
    <property type="entry name" value="PAS-like_dom_sf"/>
</dbReference>
<dbReference type="SUPFAM" id="SSF55785">
    <property type="entry name" value="PYP-like sensor domain (PAS domain)"/>
    <property type="match status" value="3"/>
</dbReference>
<feature type="domain" description="PAC" evidence="10">
    <location>
        <begin position="651"/>
        <end position="703"/>
    </location>
</feature>
<keyword evidence="6" id="KW-0812">Transmembrane</keyword>
<dbReference type="SMART" id="SM00448">
    <property type="entry name" value="REC"/>
    <property type="match status" value="1"/>
</dbReference>
<dbReference type="InterPro" id="IPR000700">
    <property type="entry name" value="PAS-assoc_C"/>
</dbReference>
<feature type="domain" description="Response regulatory" evidence="8">
    <location>
        <begin position="969"/>
        <end position="1087"/>
    </location>
</feature>
<dbReference type="Gene3D" id="3.30.450.20">
    <property type="entry name" value="PAS domain"/>
    <property type="match status" value="3"/>
</dbReference>
<dbReference type="Proteomes" id="UP001354989">
    <property type="component" value="Chromosome"/>
</dbReference>
<dbReference type="PRINTS" id="PR00344">
    <property type="entry name" value="BCTRLSENSOR"/>
</dbReference>
<evidence type="ECO:0000256" key="5">
    <source>
        <dbReference type="PROSITE-ProRule" id="PRU00169"/>
    </source>
</evidence>
<reference evidence="11 12" key="1">
    <citation type="submission" date="2021-12" db="EMBL/GenBank/DDBJ databases">
        <title>Genome sequencing of bacteria with rrn-lacking chromosome and rrn-plasmid.</title>
        <authorList>
            <person name="Anda M."/>
            <person name="Iwasaki W."/>
        </authorList>
    </citation>
    <scope>NUCLEOTIDE SEQUENCE [LARGE SCALE GENOMIC DNA]</scope>
    <source>
        <strain evidence="11 12">NBRC 101262</strain>
    </source>
</reference>
<evidence type="ECO:0000259" key="7">
    <source>
        <dbReference type="PROSITE" id="PS50109"/>
    </source>
</evidence>
<dbReference type="SUPFAM" id="SSF52172">
    <property type="entry name" value="CheY-like"/>
    <property type="match status" value="1"/>
</dbReference>
<keyword evidence="6" id="KW-1133">Transmembrane helix</keyword>
<dbReference type="InterPro" id="IPR005467">
    <property type="entry name" value="His_kinase_dom"/>
</dbReference>
<dbReference type="CDD" id="cd00082">
    <property type="entry name" value="HisKA"/>
    <property type="match status" value="1"/>
</dbReference>
<dbReference type="NCBIfam" id="TIGR00229">
    <property type="entry name" value="sensory_box"/>
    <property type="match status" value="2"/>
</dbReference>
<evidence type="ECO:0000256" key="6">
    <source>
        <dbReference type="SAM" id="Phobius"/>
    </source>
</evidence>
<dbReference type="SUPFAM" id="SSF47384">
    <property type="entry name" value="Homodimeric domain of signal transducing histidine kinase"/>
    <property type="match status" value="1"/>
</dbReference>
<evidence type="ECO:0000313" key="11">
    <source>
        <dbReference type="EMBL" id="BDC98389.1"/>
    </source>
</evidence>
<dbReference type="InterPro" id="IPR013656">
    <property type="entry name" value="PAS_4"/>
</dbReference>
<dbReference type="Pfam" id="PF00512">
    <property type="entry name" value="HisKA"/>
    <property type="match status" value="1"/>
</dbReference>
<dbReference type="InterPro" id="IPR036890">
    <property type="entry name" value="HATPase_C_sf"/>
</dbReference>